<organism evidence="2 3">
    <name type="scientific">Gordonia westfalica</name>
    <dbReference type="NCBI Taxonomy" id="158898"/>
    <lineage>
        <taxon>Bacteria</taxon>
        <taxon>Bacillati</taxon>
        <taxon>Actinomycetota</taxon>
        <taxon>Actinomycetes</taxon>
        <taxon>Mycobacteriales</taxon>
        <taxon>Gordoniaceae</taxon>
        <taxon>Gordonia</taxon>
    </lineage>
</organism>
<gene>
    <name evidence="2" type="ORF">SAMN04488548_1342105</name>
</gene>
<dbReference type="Proteomes" id="UP000183180">
    <property type="component" value="Unassembled WGS sequence"/>
</dbReference>
<evidence type="ECO:0000313" key="2">
    <source>
        <dbReference type="EMBL" id="SDU55512.1"/>
    </source>
</evidence>
<dbReference type="STRING" id="158898.SAMN04488548_1342105"/>
<reference evidence="2 3" key="1">
    <citation type="submission" date="2016-10" db="EMBL/GenBank/DDBJ databases">
        <authorList>
            <person name="de Groot N.N."/>
        </authorList>
    </citation>
    <scope>NUCLEOTIDE SEQUENCE [LARGE SCALE GENOMIC DNA]</scope>
    <source>
        <strain evidence="2 3">DSM 44215</strain>
    </source>
</reference>
<feature type="transmembrane region" description="Helical" evidence="1">
    <location>
        <begin position="44"/>
        <end position="63"/>
    </location>
</feature>
<accession>A0A1H2JGJ6</accession>
<feature type="transmembrane region" description="Helical" evidence="1">
    <location>
        <begin position="70"/>
        <end position="88"/>
    </location>
</feature>
<dbReference type="OrthoDB" id="9950030at2"/>
<protein>
    <submittedName>
        <fullName evidence="2">Uncharacterized protein</fullName>
    </submittedName>
</protein>
<evidence type="ECO:0000313" key="3">
    <source>
        <dbReference type="Proteomes" id="UP000183180"/>
    </source>
</evidence>
<evidence type="ECO:0000256" key="1">
    <source>
        <dbReference type="SAM" id="Phobius"/>
    </source>
</evidence>
<keyword evidence="1" id="KW-1133">Transmembrane helix</keyword>
<sequence length="179" mass="17824">MLGASDPAERPVRVHWSAVAATTSGSLSIAAHSLAGGGLPTTSHIVLLVAISAGLGWACGAAAGTRGRPAGIVSVGAALTVAQLLGHLAMHSGGHHASTPLLPGPTMIGFHVAALLISAVLLVGARECARRIGSRILASTTRPLIAVGDVLVVAGAVDPLRPLYGRTSTWTRGPPVLPA</sequence>
<dbReference type="AlphaFoldDB" id="A0A1H2JGJ6"/>
<dbReference type="RefSeq" id="WP_074850464.1">
    <property type="nucleotide sequence ID" value="NZ_FNLM01000034.1"/>
</dbReference>
<keyword evidence="1" id="KW-0472">Membrane</keyword>
<proteinExistence type="predicted"/>
<dbReference type="EMBL" id="FNLM01000034">
    <property type="protein sequence ID" value="SDU55512.1"/>
    <property type="molecule type" value="Genomic_DNA"/>
</dbReference>
<name>A0A1H2JGJ6_9ACTN</name>
<keyword evidence="1" id="KW-0812">Transmembrane</keyword>
<feature type="transmembrane region" description="Helical" evidence="1">
    <location>
        <begin position="108"/>
        <end position="125"/>
    </location>
</feature>